<keyword evidence="1" id="KW-0223">Dioxygenase</keyword>
<keyword evidence="1" id="KW-0812">Transmembrane</keyword>
<comment type="caution">
    <text evidence="1">Lacks conserved residue(s) required for the propagation of feature annotation.</text>
</comment>
<comment type="similarity">
    <text evidence="1">Belongs to the Brp/Blh beta-carotene diooxygenase family.</text>
</comment>
<dbReference type="GO" id="GO:0016121">
    <property type="term" value="P:carotene catabolic process"/>
    <property type="evidence" value="ECO:0007669"/>
    <property type="project" value="UniProtKB-UniRule"/>
</dbReference>
<keyword evidence="1" id="KW-1133">Transmembrane helix</keyword>
<keyword evidence="1" id="KW-0560">Oxidoreductase</keyword>
<feature type="transmembrane region" description="Helical" evidence="1">
    <location>
        <begin position="66"/>
        <end position="95"/>
    </location>
</feature>
<dbReference type="GO" id="GO:0005506">
    <property type="term" value="F:iron ion binding"/>
    <property type="evidence" value="ECO:0007669"/>
    <property type="project" value="UniProtKB-UniRule"/>
</dbReference>
<feature type="transmembrane region" description="Helical" evidence="1">
    <location>
        <begin position="267"/>
        <end position="286"/>
    </location>
</feature>
<dbReference type="Proteomes" id="UP000196102">
    <property type="component" value="Unassembled WGS sequence"/>
</dbReference>
<keyword evidence="1" id="KW-0408">Iron</keyword>
<feature type="transmembrane region" description="Helical" evidence="1">
    <location>
        <begin position="7"/>
        <end position="25"/>
    </location>
</feature>
<evidence type="ECO:0000313" key="2">
    <source>
        <dbReference type="EMBL" id="OUS11041.1"/>
    </source>
</evidence>
<reference evidence="3" key="1">
    <citation type="journal article" date="2017" name="Proc. Natl. Acad. Sci. U.S.A.">
        <title>Simulation of Deepwater Horizon oil plume reveals substrate specialization within a complex community of hydrocarbon-degraders.</title>
        <authorList>
            <person name="Hu P."/>
            <person name="Dubinsky E.A."/>
            <person name="Probst A.J."/>
            <person name="Wang J."/>
            <person name="Sieber C.M.K."/>
            <person name="Tom L.M."/>
            <person name="Gardinali P."/>
            <person name="Banfield J.F."/>
            <person name="Atlas R.M."/>
            <person name="Andersen G.L."/>
        </authorList>
    </citation>
    <scope>NUCLEOTIDE SEQUENCE [LARGE SCALE GENOMIC DNA]</scope>
</reference>
<dbReference type="Pfam" id="PF15461">
    <property type="entry name" value="BCD"/>
    <property type="match status" value="1"/>
</dbReference>
<dbReference type="RefSeq" id="WP_303687706.1">
    <property type="nucleotide sequence ID" value="NZ_CAJXYO010000037.1"/>
</dbReference>
<gene>
    <name evidence="2" type="ORF">A9Q93_12105</name>
</gene>
<feature type="transmembrane region" description="Helical" evidence="1">
    <location>
        <begin position="156"/>
        <end position="176"/>
    </location>
</feature>
<dbReference type="GO" id="GO:0003834">
    <property type="term" value="F:beta-carotene 15,15'-dioxygenase activity"/>
    <property type="evidence" value="ECO:0007669"/>
    <property type="project" value="UniProtKB-EC"/>
</dbReference>
<dbReference type="EC" id="1.13.11.63" evidence="1"/>
<dbReference type="AlphaFoldDB" id="A0A1Z8AL35"/>
<proteinExistence type="inferred from homology"/>
<evidence type="ECO:0000313" key="3">
    <source>
        <dbReference type="Proteomes" id="UP000196102"/>
    </source>
</evidence>
<comment type="cofactor">
    <cofactor evidence="1">
        <name>Fe(2+)</name>
        <dbReference type="ChEBI" id="CHEBI:29033"/>
    </cofactor>
</comment>
<comment type="subcellular location">
    <subcellularLocation>
        <location evidence="1">Cell membrane</location>
        <topology evidence="1">Multi-pass membrane protein</topology>
    </subcellularLocation>
</comment>
<comment type="function">
    <text evidence="1">Catalyzes the cleavage of beta-carotene at its central double bond (15,15') to yield two molecules of all-trans-retinal.</text>
</comment>
<comment type="caution">
    <text evidence="2">The sequence shown here is derived from an EMBL/GenBank/DDBJ whole genome shotgun (WGS) entry which is preliminary data.</text>
</comment>
<dbReference type="NCBIfam" id="TIGR03753">
    <property type="entry name" value="blh_monoox"/>
    <property type="match status" value="1"/>
</dbReference>
<feature type="transmembrane region" description="Helical" evidence="1">
    <location>
        <begin position="31"/>
        <end position="54"/>
    </location>
</feature>
<keyword evidence="1" id="KW-0472">Membrane</keyword>
<keyword evidence="1" id="KW-1003">Cell membrane</keyword>
<sequence length="293" mass="34567">MSRKFQLYNMIMVLSFFFLWISFQIPENMEFGLGYFLILTIGVGHGANDLKIYFNKKKWNRKNTILFLTLYSLLVLVGTGLFFIFPEGLLFLFILISGYHFGQEHFEKYEIATNWLYHIFVCAYGLMIILTLLYLHARESLLIINDLLDSDLNQEVLMYPLIASVTLMVVSFFKFKDRFDLKEVLKELFYLLLLFTIFYTSNLIWGFAIYFILWHSIPSIYNQILYLEGIVTTHTVKTYIKDSLLYWVTALIFLGVLYYFLKDHTSLFLSIIIAFLGGITFPHVVVMHQLHNK</sequence>
<dbReference type="EMBL" id="MAAX01000185">
    <property type="protein sequence ID" value="OUS11041.1"/>
    <property type="molecule type" value="Genomic_DNA"/>
</dbReference>
<feature type="transmembrane region" description="Helical" evidence="1">
    <location>
        <begin position="188"/>
        <end position="213"/>
    </location>
</feature>
<dbReference type="GO" id="GO:0010436">
    <property type="term" value="F:carotenoid dioxygenase activity"/>
    <property type="evidence" value="ECO:0007669"/>
    <property type="project" value="UniProtKB-UniRule"/>
</dbReference>
<comment type="catalytic activity">
    <reaction evidence="1">
        <text>all-trans-beta-carotene + O2 = 2 all-trans-retinal</text>
        <dbReference type="Rhea" id="RHEA:32887"/>
        <dbReference type="ChEBI" id="CHEBI:15379"/>
        <dbReference type="ChEBI" id="CHEBI:17579"/>
        <dbReference type="ChEBI" id="CHEBI:17898"/>
        <dbReference type="EC" id="1.13.11.63"/>
    </reaction>
</comment>
<organism evidence="2 3">
    <name type="scientific">Nonlabens dokdonensis</name>
    <dbReference type="NCBI Taxonomy" id="328515"/>
    <lineage>
        <taxon>Bacteria</taxon>
        <taxon>Pseudomonadati</taxon>
        <taxon>Bacteroidota</taxon>
        <taxon>Flavobacteriia</taxon>
        <taxon>Flavobacteriales</taxon>
        <taxon>Flavobacteriaceae</taxon>
        <taxon>Nonlabens</taxon>
    </lineage>
</organism>
<feature type="transmembrane region" description="Helical" evidence="1">
    <location>
        <begin position="244"/>
        <end position="261"/>
    </location>
</feature>
<protein>
    <recommendedName>
        <fullName evidence="1">Probable beta-carotene 15,15'-dioxygenase</fullName>
        <ecNumber evidence="1">1.13.11.63</ecNumber>
    </recommendedName>
</protein>
<name>A0A1Z8AL35_9FLAO</name>
<dbReference type="InterPro" id="IPR022270">
    <property type="entry name" value="Blh_diox"/>
</dbReference>
<dbReference type="HAMAP" id="MF_02093">
    <property type="entry name" value="Beta_carotene_diox"/>
    <property type="match status" value="1"/>
</dbReference>
<dbReference type="GO" id="GO:0005886">
    <property type="term" value="C:plasma membrane"/>
    <property type="evidence" value="ECO:0007669"/>
    <property type="project" value="UniProtKB-SubCell"/>
</dbReference>
<feature type="transmembrane region" description="Helical" evidence="1">
    <location>
        <begin position="115"/>
        <end position="135"/>
    </location>
</feature>
<keyword evidence="1" id="KW-0479">Metal-binding</keyword>
<evidence type="ECO:0000256" key="1">
    <source>
        <dbReference type="HAMAP-Rule" id="MF_02093"/>
    </source>
</evidence>
<accession>A0A1Z8AL35</accession>